<dbReference type="RefSeq" id="WP_184245065.1">
    <property type="nucleotide sequence ID" value="NZ_JACHLR010000008.1"/>
</dbReference>
<comment type="caution">
    <text evidence="1">The sequence shown here is derived from an EMBL/GenBank/DDBJ whole genome shotgun (WGS) entry which is preliminary data.</text>
</comment>
<name>A0A7W7NX04_9SPHN</name>
<dbReference type="AlphaFoldDB" id="A0A7W7NX04"/>
<dbReference type="EMBL" id="JACHLR010000008">
    <property type="protein sequence ID" value="MBB4858934.1"/>
    <property type="molecule type" value="Genomic_DNA"/>
</dbReference>
<organism evidence="1 2">
    <name type="scientific">Novosphingobium chloroacetimidivorans</name>
    <dbReference type="NCBI Taxonomy" id="1428314"/>
    <lineage>
        <taxon>Bacteria</taxon>
        <taxon>Pseudomonadati</taxon>
        <taxon>Pseudomonadota</taxon>
        <taxon>Alphaproteobacteria</taxon>
        <taxon>Sphingomonadales</taxon>
        <taxon>Sphingomonadaceae</taxon>
        <taxon>Novosphingobium</taxon>
    </lineage>
</organism>
<keyword evidence="2" id="KW-1185">Reference proteome</keyword>
<proteinExistence type="predicted"/>
<reference evidence="1 2" key="1">
    <citation type="submission" date="2020-08" db="EMBL/GenBank/DDBJ databases">
        <title>Functional genomics of gut bacteria from endangered species of beetles.</title>
        <authorList>
            <person name="Carlos-Shanley C."/>
        </authorList>
    </citation>
    <scope>NUCLEOTIDE SEQUENCE [LARGE SCALE GENOMIC DNA]</scope>
    <source>
        <strain evidence="1 2">S00245</strain>
    </source>
</reference>
<evidence type="ECO:0000313" key="1">
    <source>
        <dbReference type="EMBL" id="MBB4858934.1"/>
    </source>
</evidence>
<protein>
    <submittedName>
        <fullName evidence="1">Uncharacterized protein</fullName>
    </submittedName>
</protein>
<accession>A0A7W7NX04</accession>
<evidence type="ECO:0000313" key="2">
    <source>
        <dbReference type="Proteomes" id="UP000555448"/>
    </source>
</evidence>
<dbReference type="Proteomes" id="UP000555448">
    <property type="component" value="Unassembled WGS sequence"/>
</dbReference>
<gene>
    <name evidence="1" type="ORF">HNO88_002260</name>
</gene>
<sequence length="294" mass="32267">MNLQQLCAGLPPKRADVPFPTHLLGVFRRKSITFATGVTDERTVVYWFQSAGFTIDLRLPHGDRTRVAERQGWIGDTVWDDAAGLLSWNIASSYQPRNQWPEPARLHAIGNAVLEFAPSGAYVEDWRQQATIGPLLGLRLIDMVDEATGERISLDGGLVLAGDHVAFARARQPGIQARLLDVEDLDAAVSAGLTTSAEVESYEVSVALGGELVTFSTQDQRIGQAIVGPEFEITPDGDVTLPRIIDGRAWLLRFAVDCYDPACAFGNQSPLTPEARVWMDRESEHLLVNAETCR</sequence>